<dbReference type="Proteomes" id="UP000323917">
    <property type="component" value="Chromosome"/>
</dbReference>
<reference evidence="2 3" key="1">
    <citation type="submission" date="2019-08" db="EMBL/GenBank/DDBJ databases">
        <title>Deep-cultivation of Planctomycetes and their phenomic and genomic characterization uncovers novel biology.</title>
        <authorList>
            <person name="Wiegand S."/>
            <person name="Jogler M."/>
            <person name="Boedeker C."/>
            <person name="Pinto D."/>
            <person name="Vollmers J."/>
            <person name="Rivas-Marin E."/>
            <person name="Kohn T."/>
            <person name="Peeters S.H."/>
            <person name="Heuer A."/>
            <person name="Rast P."/>
            <person name="Oberbeckmann S."/>
            <person name="Bunk B."/>
            <person name="Jeske O."/>
            <person name="Meyerdierks A."/>
            <person name="Storesund J.E."/>
            <person name="Kallscheuer N."/>
            <person name="Luecker S."/>
            <person name="Lage O.M."/>
            <person name="Pohl T."/>
            <person name="Merkel B.J."/>
            <person name="Hornburger P."/>
            <person name="Mueller R.-W."/>
            <person name="Bruemmer F."/>
            <person name="Labrenz M."/>
            <person name="Spormann A.M."/>
            <person name="Op den Camp H."/>
            <person name="Overmann J."/>
            <person name="Amann R."/>
            <person name="Jetten M.S.M."/>
            <person name="Mascher T."/>
            <person name="Medema M.H."/>
            <person name="Devos D.P."/>
            <person name="Kaster A.-K."/>
            <person name="Ovreas L."/>
            <person name="Rohde M."/>
            <person name="Galperin M.Y."/>
            <person name="Jogler C."/>
        </authorList>
    </citation>
    <scope>NUCLEOTIDE SEQUENCE [LARGE SCALE GENOMIC DNA]</scope>
    <source>
        <strain evidence="2 3">Pr1d</strain>
    </source>
</reference>
<feature type="transmembrane region" description="Helical" evidence="1">
    <location>
        <begin position="48"/>
        <end position="67"/>
    </location>
</feature>
<evidence type="ECO:0000256" key="1">
    <source>
        <dbReference type="SAM" id="Phobius"/>
    </source>
</evidence>
<keyword evidence="1" id="KW-0472">Membrane</keyword>
<evidence type="ECO:0000313" key="2">
    <source>
        <dbReference type="EMBL" id="QEG33280.1"/>
    </source>
</evidence>
<evidence type="ECO:0000313" key="3">
    <source>
        <dbReference type="Proteomes" id="UP000323917"/>
    </source>
</evidence>
<evidence type="ECO:0008006" key="4">
    <source>
        <dbReference type="Google" id="ProtNLM"/>
    </source>
</evidence>
<dbReference type="AlphaFoldDB" id="A0A5B9Q6G2"/>
<gene>
    <name evidence="2" type="ORF">Pr1d_05410</name>
</gene>
<proteinExistence type="predicted"/>
<feature type="transmembrane region" description="Helical" evidence="1">
    <location>
        <begin position="114"/>
        <end position="136"/>
    </location>
</feature>
<sequence length="168" mass="19082">MSTISNRIEGKFLVVEDKTALPMRCIRTNRSIGAEEYRHWDLPYIPKWLVIVMLISPFLLIIAPFVVRRRCRLKAGLSKSVGRNYLLLKFFGASLILFSFLGSLLGILLGSSDIVMFTLGFAPIFFWVGFAILILFASPLRVIRQDDDLFWVKGCSVTFLESLKESAN</sequence>
<organism evidence="2 3">
    <name type="scientific">Bythopirellula goksoeyrii</name>
    <dbReference type="NCBI Taxonomy" id="1400387"/>
    <lineage>
        <taxon>Bacteria</taxon>
        <taxon>Pseudomonadati</taxon>
        <taxon>Planctomycetota</taxon>
        <taxon>Planctomycetia</taxon>
        <taxon>Pirellulales</taxon>
        <taxon>Lacipirellulaceae</taxon>
        <taxon>Bythopirellula</taxon>
    </lineage>
</organism>
<accession>A0A5B9Q6G2</accession>
<keyword evidence="1" id="KW-0812">Transmembrane</keyword>
<feature type="transmembrane region" description="Helical" evidence="1">
    <location>
        <begin position="87"/>
        <end position="108"/>
    </location>
</feature>
<keyword evidence="1" id="KW-1133">Transmembrane helix</keyword>
<dbReference type="EMBL" id="CP042913">
    <property type="protein sequence ID" value="QEG33280.1"/>
    <property type="molecule type" value="Genomic_DNA"/>
</dbReference>
<protein>
    <recommendedName>
        <fullName evidence="4">DUF4870 domain-containing protein</fullName>
    </recommendedName>
</protein>
<name>A0A5B9Q6G2_9BACT</name>
<keyword evidence="3" id="KW-1185">Reference proteome</keyword>
<dbReference type="KEGG" id="bgok:Pr1d_05410"/>